<feature type="transmembrane region" description="Helical" evidence="1">
    <location>
        <begin position="126"/>
        <end position="146"/>
    </location>
</feature>
<keyword evidence="1" id="KW-0472">Membrane</keyword>
<name>A0AAU9IMT5_9CILI</name>
<feature type="transmembrane region" description="Helical" evidence="1">
    <location>
        <begin position="12"/>
        <end position="29"/>
    </location>
</feature>
<keyword evidence="1" id="KW-1133">Transmembrane helix</keyword>
<feature type="transmembrane region" description="Helical" evidence="1">
    <location>
        <begin position="161"/>
        <end position="182"/>
    </location>
</feature>
<sequence length="198" mass="23293">MESLNTIHHRHFRIFMGLYTLAFFLIGIAATSYRYLQWLTHWGVTLTLTYFMLKIANKHHQANLIFQIVLPIEATLTFTYWSFVFPSYTLEQRPPLIYNISVHILQFLFLMFDFSYNKIQFKRQNLLYPIVLMLLYGLLNFVVTMIDEPIYPTLTFTDIKSLLFMIFACVMLVCAFEVCILISKSKGKAEDNDKAAKL</sequence>
<evidence type="ECO:0008006" key="4">
    <source>
        <dbReference type="Google" id="ProtNLM"/>
    </source>
</evidence>
<feature type="transmembrane region" description="Helical" evidence="1">
    <location>
        <begin position="96"/>
        <end position="114"/>
    </location>
</feature>
<keyword evidence="1" id="KW-0812">Transmembrane</keyword>
<evidence type="ECO:0000313" key="3">
    <source>
        <dbReference type="Proteomes" id="UP001162131"/>
    </source>
</evidence>
<proteinExistence type="predicted"/>
<evidence type="ECO:0000313" key="2">
    <source>
        <dbReference type="EMBL" id="CAG9315767.1"/>
    </source>
</evidence>
<accession>A0AAU9IMT5</accession>
<feature type="transmembrane region" description="Helical" evidence="1">
    <location>
        <begin position="35"/>
        <end position="53"/>
    </location>
</feature>
<comment type="caution">
    <text evidence="2">The sequence shown here is derived from an EMBL/GenBank/DDBJ whole genome shotgun (WGS) entry which is preliminary data.</text>
</comment>
<protein>
    <recommendedName>
        <fullName evidence="4">Integral membrane protein</fullName>
    </recommendedName>
</protein>
<dbReference type="EMBL" id="CAJZBQ010000014">
    <property type="protein sequence ID" value="CAG9315767.1"/>
    <property type="molecule type" value="Genomic_DNA"/>
</dbReference>
<gene>
    <name evidence="2" type="ORF">BSTOLATCC_MIC14517</name>
</gene>
<dbReference type="Proteomes" id="UP001162131">
    <property type="component" value="Unassembled WGS sequence"/>
</dbReference>
<organism evidence="2 3">
    <name type="scientific">Blepharisma stoltei</name>
    <dbReference type="NCBI Taxonomy" id="1481888"/>
    <lineage>
        <taxon>Eukaryota</taxon>
        <taxon>Sar</taxon>
        <taxon>Alveolata</taxon>
        <taxon>Ciliophora</taxon>
        <taxon>Postciliodesmatophora</taxon>
        <taxon>Heterotrichea</taxon>
        <taxon>Heterotrichida</taxon>
        <taxon>Blepharismidae</taxon>
        <taxon>Blepharisma</taxon>
    </lineage>
</organism>
<feature type="transmembrane region" description="Helical" evidence="1">
    <location>
        <begin position="65"/>
        <end position="84"/>
    </location>
</feature>
<reference evidence="2" key="1">
    <citation type="submission" date="2021-09" db="EMBL/GenBank/DDBJ databases">
        <authorList>
            <consortium name="AG Swart"/>
            <person name="Singh M."/>
            <person name="Singh A."/>
            <person name="Seah K."/>
            <person name="Emmerich C."/>
        </authorList>
    </citation>
    <scope>NUCLEOTIDE SEQUENCE</scope>
    <source>
        <strain evidence="2">ATCC30299</strain>
    </source>
</reference>
<evidence type="ECO:0000256" key="1">
    <source>
        <dbReference type="SAM" id="Phobius"/>
    </source>
</evidence>
<dbReference type="AlphaFoldDB" id="A0AAU9IMT5"/>
<keyword evidence="3" id="KW-1185">Reference proteome</keyword>